<evidence type="ECO:0000256" key="2">
    <source>
        <dbReference type="ARBA" id="ARBA00013184"/>
    </source>
</evidence>
<dbReference type="Pfam" id="PF08214">
    <property type="entry name" value="HAT_KAT11"/>
    <property type="match status" value="1"/>
</dbReference>
<dbReference type="InterPro" id="IPR000197">
    <property type="entry name" value="Znf_TAZ"/>
</dbReference>
<evidence type="ECO:0000256" key="13">
    <source>
        <dbReference type="ARBA" id="ARBA00048017"/>
    </source>
</evidence>
<dbReference type="Gene3D" id="1.20.1020.10">
    <property type="entry name" value="TAZ domain"/>
    <property type="match status" value="1"/>
</dbReference>
<dbReference type="PROSITE" id="PS50135">
    <property type="entry name" value="ZF_ZZ_2"/>
    <property type="match status" value="1"/>
</dbReference>
<dbReference type="SMART" id="SM01250">
    <property type="entry name" value="KAT11"/>
    <property type="match status" value="1"/>
</dbReference>
<evidence type="ECO:0000259" key="18">
    <source>
        <dbReference type="PROSITE" id="PS51727"/>
    </source>
</evidence>
<feature type="domain" description="CBP/p300-type HAT" evidence="18">
    <location>
        <begin position="398"/>
        <end position="826"/>
    </location>
</feature>
<evidence type="ECO:0000256" key="6">
    <source>
        <dbReference type="ARBA" id="ARBA00022833"/>
    </source>
</evidence>
<evidence type="ECO:0000256" key="14">
    <source>
        <dbReference type="PROSITE-ProRule" id="PRU00228"/>
    </source>
</evidence>
<dbReference type="PROSITE" id="PS51727">
    <property type="entry name" value="CBP_P300_HAT"/>
    <property type="match status" value="1"/>
</dbReference>
<keyword evidence="20" id="KW-1185">Reference proteome</keyword>
<dbReference type="InterPro" id="IPR013178">
    <property type="entry name" value="Histone_AcTrfase_Rtt109/CBP"/>
</dbReference>
<keyword evidence="7" id="KW-0156">Chromatin regulator</keyword>
<dbReference type="InterPro" id="IPR031162">
    <property type="entry name" value="CBP_P300_HAT"/>
</dbReference>
<dbReference type="InterPro" id="IPR000433">
    <property type="entry name" value="Znf_ZZ"/>
</dbReference>
<dbReference type="PROSITE" id="PS50016">
    <property type="entry name" value="ZF_PHD_2"/>
    <property type="match status" value="1"/>
</dbReference>
<dbReference type="InterPro" id="IPR011011">
    <property type="entry name" value="Znf_FYVE_PHD"/>
</dbReference>
<proteinExistence type="predicted"/>
<evidence type="ECO:0000256" key="5">
    <source>
        <dbReference type="ARBA" id="ARBA00022771"/>
    </source>
</evidence>
<keyword evidence="5 14" id="KW-0863">Zinc-finger</keyword>
<evidence type="ECO:0000256" key="11">
    <source>
        <dbReference type="ARBA" id="ARBA00023242"/>
    </source>
</evidence>
<comment type="subcellular location">
    <subcellularLocation>
        <location evidence="1">Nucleus</location>
    </subcellularLocation>
</comment>
<evidence type="ECO:0000256" key="4">
    <source>
        <dbReference type="ARBA" id="ARBA00022723"/>
    </source>
</evidence>
<dbReference type="GO" id="GO:0005634">
    <property type="term" value="C:nucleus"/>
    <property type="evidence" value="ECO:0007669"/>
    <property type="project" value="UniProtKB-SubCell"/>
</dbReference>
<evidence type="ECO:0000256" key="1">
    <source>
        <dbReference type="ARBA" id="ARBA00004123"/>
    </source>
</evidence>
<dbReference type="AlphaFoldDB" id="A0AA88AAA1"/>
<dbReference type="CDD" id="cd15614">
    <property type="entry name" value="PHD_HAC_like"/>
    <property type="match status" value="1"/>
</dbReference>
<accession>A0AA88AAA1</accession>
<evidence type="ECO:0000256" key="10">
    <source>
        <dbReference type="ARBA" id="ARBA00023163"/>
    </source>
</evidence>
<evidence type="ECO:0000256" key="8">
    <source>
        <dbReference type="ARBA" id="ARBA00023015"/>
    </source>
</evidence>
<reference evidence="19" key="1">
    <citation type="submission" date="2023-07" db="EMBL/GenBank/DDBJ databases">
        <title>draft genome sequence of fig (Ficus carica).</title>
        <authorList>
            <person name="Takahashi T."/>
            <person name="Nishimura K."/>
        </authorList>
    </citation>
    <scope>NUCLEOTIDE SEQUENCE</scope>
</reference>
<dbReference type="Proteomes" id="UP001187192">
    <property type="component" value="Unassembled WGS sequence"/>
</dbReference>
<evidence type="ECO:0000259" key="17">
    <source>
        <dbReference type="PROSITE" id="PS50135"/>
    </source>
</evidence>
<keyword evidence="8" id="KW-0805">Transcription regulation</keyword>
<feature type="domain" description="ZZ-type" evidence="17">
    <location>
        <begin position="709"/>
        <end position="772"/>
    </location>
</feature>
<dbReference type="SMART" id="SM00551">
    <property type="entry name" value="ZnF_TAZ"/>
    <property type="match status" value="1"/>
</dbReference>
<dbReference type="EC" id="2.3.1.48" evidence="2"/>
<feature type="domain" description="PHD-type" evidence="15">
    <location>
        <begin position="311"/>
        <end position="386"/>
    </location>
</feature>
<name>A0AA88AAA1_FICCA</name>
<keyword evidence="6" id="KW-0862">Zinc</keyword>
<comment type="caution">
    <text evidence="19">The sequence shown here is derived from an EMBL/GenBank/DDBJ whole genome shotgun (WGS) entry which is preliminary data.</text>
</comment>
<gene>
    <name evidence="19" type="ORF">TIFTF001_020190</name>
</gene>
<comment type="catalytic activity">
    <reaction evidence="13">
        <text>L-lysyl-[protein] + acetyl-CoA = N(6)-acetyl-L-lysyl-[protein] + CoA + H(+)</text>
        <dbReference type="Rhea" id="RHEA:45948"/>
        <dbReference type="Rhea" id="RHEA-COMP:9752"/>
        <dbReference type="Rhea" id="RHEA-COMP:10731"/>
        <dbReference type="ChEBI" id="CHEBI:15378"/>
        <dbReference type="ChEBI" id="CHEBI:29969"/>
        <dbReference type="ChEBI" id="CHEBI:57287"/>
        <dbReference type="ChEBI" id="CHEBI:57288"/>
        <dbReference type="ChEBI" id="CHEBI:61930"/>
        <dbReference type="EC" id="2.3.1.48"/>
    </reaction>
</comment>
<dbReference type="GO" id="GO:0000123">
    <property type="term" value="C:histone acetyltransferase complex"/>
    <property type="evidence" value="ECO:0007669"/>
    <property type="project" value="TreeGrafter"/>
</dbReference>
<evidence type="ECO:0000259" key="16">
    <source>
        <dbReference type="PROSITE" id="PS50134"/>
    </source>
</evidence>
<dbReference type="GO" id="GO:0004402">
    <property type="term" value="F:histone acetyltransferase activity"/>
    <property type="evidence" value="ECO:0007669"/>
    <property type="project" value="InterPro"/>
</dbReference>
<evidence type="ECO:0000313" key="20">
    <source>
        <dbReference type="Proteomes" id="UP001187192"/>
    </source>
</evidence>
<dbReference type="PANTHER" id="PTHR13808:SF53">
    <property type="entry name" value="HISTONE ACETYLTRANSFERASE HAC2"/>
    <property type="match status" value="1"/>
</dbReference>
<dbReference type="PANTHER" id="PTHR13808">
    <property type="entry name" value="CBP/P300-RELATED"/>
    <property type="match status" value="1"/>
</dbReference>
<dbReference type="Gene3D" id="3.30.40.10">
    <property type="entry name" value="Zinc/RING finger domain, C3HC4 (zinc finger)"/>
    <property type="match status" value="1"/>
</dbReference>
<keyword evidence="11" id="KW-0539">Nucleus</keyword>
<keyword evidence="10" id="KW-0804">Transcription</keyword>
<dbReference type="SUPFAM" id="SSF57850">
    <property type="entry name" value="RING/U-box"/>
    <property type="match status" value="2"/>
</dbReference>
<evidence type="ECO:0000256" key="7">
    <source>
        <dbReference type="ARBA" id="ARBA00022853"/>
    </source>
</evidence>
<protein>
    <recommendedName>
        <fullName evidence="2">histone acetyltransferase</fullName>
        <ecNumber evidence="2">2.3.1.48</ecNumber>
    </recommendedName>
</protein>
<dbReference type="InterPro" id="IPR035898">
    <property type="entry name" value="TAZ_dom_sf"/>
</dbReference>
<dbReference type="SUPFAM" id="SSF57933">
    <property type="entry name" value="TAZ domain"/>
    <property type="match status" value="1"/>
</dbReference>
<dbReference type="EMBL" id="BTGU01000036">
    <property type="protein sequence ID" value="GMN51033.1"/>
    <property type="molecule type" value="Genomic_DNA"/>
</dbReference>
<dbReference type="InterPro" id="IPR013083">
    <property type="entry name" value="Znf_RING/FYVE/PHD"/>
</dbReference>
<dbReference type="InterPro" id="IPR019787">
    <property type="entry name" value="Znf_PHD-finger"/>
</dbReference>
<evidence type="ECO:0000259" key="15">
    <source>
        <dbReference type="PROSITE" id="PS50016"/>
    </source>
</evidence>
<sequence length="1006" mass="116661">MKKILLDLYQPGQNGLRNWHRDPDVSNLRDSMRNRIDDFLSAKTSFGMEQRAFLVTSLESGLFAEAATKEEYVSKETLNDRLQILLRCEDNVAAGHGQEVSSDNLEPLSLLGTTAATSIASTSSVQQLQIHWKISNYCYKVYNLTDSAKTNSNKFKDLLPFPKRMKMDKSCLVALPTNQTKTIHKIDAHNILRKKFELNVDCKAVERQTRIEFISLNDQETNPKSPSIKCLSLFEFLTIEQIKDHISSLHRWADQDLSDGIKENEMNACQLCRSSLLWLAPQPKYCSSCAAPIKHAANYYRTLADVSSSSYLFCSTCYNRSKGEIISICGVRILKKMLHKRKNDPEIEESWVQCDTCNRWQHQVCALFNKDQQENTEYKCPLCWLKEKEEQHDYKHLTFSAKDLPRTRLSNHIEERLFRRLKQERKERARVAGKCSDEVPGAEDLTVRVGLSMKKKIAVKKELLDTLKDKDYPTEFPYTLKLILLFQKIEGVDVCIFSMYVQEFGSECSQPNQRCVYISYIDSIKYFTPTIWTSSGEALRTFVFHEILIGYLDFVKKRGFAACYIWACPPLKGDDFFFYCHPETQKTPKSNKLRQWYHAMLRKAANEEIVVNYTNFYDHFFIPTREANCKITAARLPYFEGDYWSGAVEDFVKMVETESKENSKKMITKTTLKVMGHTNSSDADTIDFLLMQKMGQAILPVKQDYMVISLQFGCSHCHGPIVSKKHWFCDQCNHFHLCERCHDVEQEIYWNDTHISVKGEQHKLSRVLVDVPNDTKDEDYSLEDNLLDDRSKFLRFCQDNNYQFDTLRRAKHSSMMILYRLHHLIAPTVGTSCHFCHGKDVVDQTWLCKACPEFSVCSTCYREKGGSCHIHELTRSPSMDSRGKNSKEEPPERLKMELLQLLQHANQCQATKTDRCSYEHCSDIRTMFNHARMCRVRAPGGCITCKKVWYALNLHATSCAQQDCRMPHCGGTRSERFTDWSAYFVLSEERFRDENPRWKIMWSSSS</sequence>
<feature type="domain" description="TAZ-type" evidence="16">
    <location>
        <begin position="887"/>
        <end position="972"/>
    </location>
</feature>
<dbReference type="PROSITE" id="PS50134">
    <property type="entry name" value="ZF_TAZ"/>
    <property type="match status" value="1"/>
</dbReference>
<organism evidence="19 20">
    <name type="scientific">Ficus carica</name>
    <name type="common">Common fig</name>
    <dbReference type="NCBI Taxonomy" id="3494"/>
    <lineage>
        <taxon>Eukaryota</taxon>
        <taxon>Viridiplantae</taxon>
        <taxon>Streptophyta</taxon>
        <taxon>Embryophyta</taxon>
        <taxon>Tracheophyta</taxon>
        <taxon>Spermatophyta</taxon>
        <taxon>Magnoliopsida</taxon>
        <taxon>eudicotyledons</taxon>
        <taxon>Gunneridae</taxon>
        <taxon>Pentapetalae</taxon>
        <taxon>rosids</taxon>
        <taxon>fabids</taxon>
        <taxon>Rosales</taxon>
        <taxon>Moraceae</taxon>
        <taxon>Ficeae</taxon>
        <taxon>Ficus</taxon>
    </lineage>
</organism>
<keyword evidence="9" id="KW-0010">Activator</keyword>
<evidence type="ECO:0000313" key="19">
    <source>
        <dbReference type="EMBL" id="GMN51033.1"/>
    </source>
</evidence>
<keyword evidence="3" id="KW-0808">Transferase</keyword>
<evidence type="ECO:0000256" key="12">
    <source>
        <dbReference type="ARBA" id="ARBA00023315"/>
    </source>
</evidence>
<dbReference type="Pfam" id="PF02135">
    <property type="entry name" value="zf-TAZ"/>
    <property type="match status" value="1"/>
</dbReference>
<evidence type="ECO:0000256" key="9">
    <source>
        <dbReference type="ARBA" id="ARBA00023159"/>
    </source>
</evidence>
<dbReference type="GO" id="GO:0008270">
    <property type="term" value="F:zinc ion binding"/>
    <property type="evidence" value="ECO:0007669"/>
    <property type="project" value="UniProtKB-KW"/>
</dbReference>
<keyword evidence="4" id="KW-0479">Metal-binding</keyword>
<dbReference type="SUPFAM" id="SSF57903">
    <property type="entry name" value="FYVE/PHD zinc finger"/>
    <property type="match status" value="1"/>
</dbReference>
<evidence type="ECO:0000256" key="3">
    <source>
        <dbReference type="ARBA" id="ARBA00022679"/>
    </source>
</evidence>
<dbReference type="GO" id="GO:0031490">
    <property type="term" value="F:chromatin DNA binding"/>
    <property type="evidence" value="ECO:0007669"/>
    <property type="project" value="TreeGrafter"/>
</dbReference>
<dbReference type="GO" id="GO:0045944">
    <property type="term" value="P:positive regulation of transcription by RNA polymerase II"/>
    <property type="evidence" value="ECO:0007669"/>
    <property type="project" value="TreeGrafter"/>
</dbReference>
<dbReference type="GO" id="GO:0003713">
    <property type="term" value="F:transcription coactivator activity"/>
    <property type="evidence" value="ECO:0007669"/>
    <property type="project" value="TreeGrafter"/>
</dbReference>
<dbReference type="Pfam" id="PF00628">
    <property type="entry name" value="PHD"/>
    <property type="match status" value="1"/>
</dbReference>
<dbReference type="GO" id="GO:0005667">
    <property type="term" value="C:transcription regulator complex"/>
    <property type="evidence" value="ECO:0007669"/>
    <property type="project" value="TreeGrafter"/>
</dbReference>
<keyword evidence="12" id="KW-0012">Acyltransferase</keyword>